<dbReference type="EMBL" id="CP113836">
    <property type="protein sequence ID" value="WAL63848.1"/>
    <property type="molecule type" value="Genomic_DNA"/>
</dbReference>
<feature type="transmembrane region" description="Helical" evidence="7">
    <location>
        <begin position="167"/>
        <end position="186"/>
    </location>
</feature>
<evidence type="ECO:0000313" key="11">
    <source>
        <dbReference type="Proteomes" id="UP001163203"/>
    </source>
</evidence>
<dbReference type="Gene3D" id="1.20.1560.10">
    <property type="entry name" value="ABC transporter type 1, transmembrane domain"/>
    <property type="match status" value="1"/>
</dbReference>
<dbReference type="Pfam" id="PF00005">
    <property type="entry name" value="ABC_tran"/>
    <property type="match status" value="1"/>
</dbReference>
<dbReference type="InterPro" id="IPR017871">
    <property type="entry name" value="ABC_transporter-like_CS"/>
</dbReference>
<accession>A0ABY7AZ22</accession>
<evidence type="ECO:0000259" key="9">
    <source>
        <dbReference type="PROSITE" id="PS50929"/>
    </source>
</evidence>
<dbReference type="InterPro" id="IPR027417">
    <property type="entry name" value="P-loop_NTPase"/>
</dbReference>
<keyword evidence="3" id="KW-0547">Nucleotide-binding</keyword>
<dbReference type="CDD" id="cd18551">
    <property type="entry name" value="ABC_6TM_LmrA_like"/>
    <property type="match status" value="1"/>
</dbReference>
<keyword evidence="6 7" id="KW-0472">Membrane</keyword>
<dbReference type="SUPFAM" id="SSF52540">
    <property type="entry name" value="P-loop containing nucleoside triphosphate hydrolases"/>
    <property type="match status" value="1"/>
</dbReference>
<evidence type="ECO:0000256" key="2">
    <source>
        <dbReference type="ARBA" id="ARBA00022692"/>
    </source>
</evidence>
<protein>
    <submittedName>
        <fullName evidence="10">ABC transporter ATP-binding protein</fullName>
    </submittedName>
</protein>
<feature type="domain" description="ABC transmembrane type-1" evidence="9">
    <location>
        <begin position="38"/>
        <end position="310"/>
    </location>
</feature>
<dbReference type="PANTHER" id="PTHR43394">
    <property type="entry name" value="ATP-DEPENDENT PERMEASE MDL1, MITOCHONDRIAL"/>
    <property type="match status" value="1"/>
</dbReference>
<dbReference type="SUPFAM" id="SSF90123">
    <property type="entry name" value="ABC transporter transmembrane region"/>
    <property type="match status" value="1"/>
</dbReference>
<evidence type="ECO:0000256" key="3">
    <source>
        <dbReference type="ARBA" id="ARBA00022741"/>
    </source>
</evidence>
<reference evidence="10" key="1">
    <citation type="submission" date="2022-11" db="EMBL/GenBank/DDBJ databases">
        <authorList>
            <person name="Mo P."/>
        </authorList>
    </citation>
    <scope>NUCLEOTIDE SEQUENCE</scope>
    <source>
        <strain evidence="10">HUAS 11-8</strain>
    </source>
</reference>
<dbReference type="PANTHER" id="PTHR43394:SF1">
    <property type="entry name" value="ATP-BINDING CASSETTE SUB-FAMILY B MEMBER 10, MITOCHONDRIAL"/>
    <property type="match status" value="1"/>
</dbReference>
<proteinExistence type="predicted"/>
<keyword evidence="11" id="KW-1185">Reference proteome</keyword>
<dbReference type="PROSITE" id="PS50893">
    <property type="entry name" value="ABC_TRANSPORTER_2"/>
    <property type="match status" value="1"/>
</dbReference>
<dbReference type="InterPro" id="IPR003439">
    <property type="entry name" value="ABC_transporter-like_ATP-bd"/>
</dbReference>
<dbReference type="Pfam" id="PF00664">
    <property type="entry name" value="ABC_membrane"/>
    <property type="match status" value="1"/>
</dbReference>
<dbReference type="InterPro" id="IPR003593">
    <property type="entry name" value="AAA+_ATPase"/>
</dbReference>
<gene>
    <name evidence="10" type="ORF">ORV05_22995</name>
</gene>
<evidence type="ECO:0000313" key="10">
    <source>
        <dbReference type="EMBL" id="WAL63848.1"/>
    </source>
</evidence>
<dbReference type="InterPro" id="IPR011527">
    <property type="entry name" value="ABC1_TM_dom"/>
</dbReference>
<dbReference type="Gene3D" id="3.40.50.300">
    <property type="entry name" value="P-loop containing nucleotide triphosphate hydrolases"/>
    <property type="match status" value="1"/>
</dbReference>
<sequence length="592" mass="62329">MSADRPAISTSGRGPVRSLWGYTRGIRVVLVGLLALDLAANAAALIQPLAARWVLDQLEAHRSVLGPALMLAGVAAVGLVLVGLSTFLLERTGQHVVRGVRRGLVGRVLHAEVGVVERGAVGDFLSRLGSDTTLLEEDIAGSLVHAAASPLTVVAALVLMATVDQPMFLLVVGMLTVTTVAERWSFRWLSRATEDAQARVAGMLSGLQRALIAFRTVKASGTEDLEDRLIGQEADSAYRAGVRAARARAILEVVAMIAVDVTFLVVLAVGAARVASGDLGLPDLVAFLLYVIFLRDPIETTTVAAAALSAGLAAVKRIEEVRTLPPEPVTTHAGPPRASAGGGPADVRFEGVWFGYRGVPVLRDVTVGMGVGLTVLAGPSGSGKTTILSLIERFADVERGRITLEGRDLRDLDRAELRHRLAYVQQEAPLLGDTIRAAALYGVPDPEHADLGGALRAVALDDWVARLPDGLDTVVGERGVAISGGQRQRLAVARALLRGADVLLLDEATSQLDAVSERTLLDSVAHQARTRTVIAATHRLSVAATADQVVLLANGRVRSIGLHDELIRGDRLYRELASVGGGTGQEAGRDIP</sequence>
<keyword evidence="2 7" id="KW-0812">Transmembrane</keyword>
<evidence type="ECO:0000259" key="8">
    <source>
        <dbReference type="PROSITE" id="PS50893"/>
    </source>
</evidence>
<dbReference type="SMART" id="SM00382">
    <property type="entry name" value="AAA"/>
    <property type="match status" value="1"/>
</dbReference>
<keyword evidence="4 10" id="KW-0067">ATP-binding</keyword>
<evidence type="ECO:0000256" key="6">
    <source>
        <dbReference type="ARBA" id="ARBA00023136"/>
    </source>
</evidence>
<feature type="transmembrane region" description="Helical" evidence="7">
    <location>
        <begin position="68"/>
        <end position="89"/>
    </location>
</feature>
<dbReference type="PROSITE" id="PS00211">
    <property type="entry name" value="ABC_TRANSPORTER_1"/>
    <property type="match status" value="1"/>
</dbReference>
<dbReference type="InterPro" id="IPR036640">
    <property type="entry name" value="ABC1_TM_sf"/>
</dbReference>
<dbReference type="GO" id="GO:0005524">
    <property type="term" value="F:ATP binding"/>
    <property type="evidence" value="ECO:0007669"/>
    <property type="project" value="UniProtKB-KW"/>
</dbReference>
<comment type="subcellular location">
    <subcellularLocation>
        <location evidence="1">Cell membrane</location>
        <topology evidence="1">Multi-pass membrane protein</topology>
    </subcellularLocation>
</comment>
<evidence type="ECO:0000256" key="5">
    <source>
        <dbReference type="ARBA" id="ARBA00022989"/>
    </source>
</evidence>
<name>A0ABY7AZ22_9PSEU</name>
<keyword evidence="5 7" id="KW-1133">Transmembrane helix</keyword>
<dbReference type="Proteomes" id="UP001163203">
    <property type="component" value="Chromosome"/>
</dbReference>
<organism evidence="10 11">
    <name type="scientific">Amycolatopsis cynarae</name>
    <dbReference type="NCBI Taxonomy" id="2995223"/>
    <lineage>
        <taxon>Bacteria</taxon>
        <taxon>Bacillati</taxon>
        <taxon>Actinomycetota</taxon>
        <taxon>Actinomycetes</taxon>
        <taxon>Pseudonocardiales</taxon>
        <taxon>Pseudonocardiaceae</taxon>
        <taxon>Amycolatopsis</taxon>
    </lineage>
</organism>
<feature type="transmembrane region" description="Helical" evidence="7">
    <location>
        <begin position="249"/>
        <end position="275"/>
    </location>
</feature>
<dbReference type="PROSITE" id="PS50929">
    <property type="entry name" value="ABC_TM1F"/>
    <property type="match status" value="1"/>
</dbReference>
<feature type="domain" description="ABC transporter" evidence="8">
    <location>
        <begin position="347"/>
        <end position="579"/>
    </location>
</feature>
<evidence type="ECO:0000256" key="7">
    <source>
        <dbReference type="SAM" id="Phobius"/>
    </source>
</evidence>
<feature type="transmembrane region" description="Helical" evidence="7">
    <location>
        <begin position="143"/>
        <end position="161"/>
    </location>
</feature>
<dbReference type="RefSeq" id="WP_268754092.1">
    <property type="nucleotide sequence ID" value="NZ_CP113836.1"/>
</dbReference>
<dbReference type="InterPro" id="IPR039421">
    <property type="entry name" value="Type_1_exporter"/>
</dbReference>
<evidence type="ECO:0000256" key="1">
    <source>
        <dbReference type="ARBA" id="ARBA00004651"/>
    </source>
</evidence>
<evidence type="ECO:0000256" key="4">
    <source>
        <dbReference type="ARBA" id="ARBA00022840"/>
    </source>
</evidence>